<dbReference type="GO" id="GO:0008843">
    <property type="term" value="F:endochitinase activity"/>
    <property type="evidence" value="ECO:0007669"/>
    <property type="project" value="UniProtKB-EC"/>
</dbReference>
<dbReference type="PROSITE" id="PS01095">
    <property type="entry name" value="GH18_1"/>
    <property type="match status" value="1"/>
</dbReference>
<dbReference type="CDD" id="cd12215">
    <property type="entry name" value="ChiC_BD"/>
    <property type="match status" value="1"/>
</dbReference>
<feature type="signal peptide" evidence="9">
    <location>
        <begin position="1"/>
        <end position="28"/>
    </location>
</feature>
<dbReference type="PANTHER" id="PTHR45708:SF49">
    <property type="entry name" value="ENDOCHITINASE"/>
    <property type="match status" value="1"/>
</dbReference>
<dbReference type="SUPFAM" id="SSF51055">
    <property type="entry name" value="Carbohydrate binding domain"/>
    <property type="match status" value="1"/>
</dbReference>
<feature type="chain" id="PRO_5002203504" description="chitinase" evidence="9">
    <location>
        <begin position="29"/>
        <end position="465"/>
    </location>
</feature>
<proteinExistence type="predicted"/>
<evidence type="ECO:0000256" key="7">
    <source>
        <dbReference type="ARBA" id="ARBA00023326"/>
    </source>
</evidence>
<comment type="catalytic activity">
    <reaction evidence="1">
        <text>Random endo-hydrolysis of N-acetyl-beta-D-glucosaminide (1-&gt;4)-beta-linkages in chitin and chitodextrins.</text>
        <dbReference type="EC" id="3.2.1.14"/>
    </reaction>
</comment>
<gene>
    <name evidence="11" type="ORF">PAXINDRAFT_139129</name>
</gene>
<evidence type="ECO:0000313" key="12">
    <source>
        <dbReference type="Proteomes" id="UP000053647"/>
    </source>
</evidence>
<feature type="domain" description="GH18" evidence="10">
    <location>
        <begin position="35"/>
        <end position="337"/>
    </location>
</feature>
<evidence type="ECO:0000256" key="1">
    <source>
        <dbReference type="ARBA" id="ARBA00000822"/>
    </source>
</evidence>
<dbReference type="AlphaFoldDB" id="A0A0C9TCM7"/>
<accession>A0A0C9TCM7</accession>
<dbReference type="Gene3D" id="2.10.10.20">
    <property type="entry name" value="Carbohydrate-binding module superfamily 5/12"/>
    <property type="match status" value="1"/>
</dbReference>
<dbReference type="GO" id="GO:0000272">
    <property type="term" value="P:polysaccharide catabolic process"/>
    <property type="evidence" value="ECO:0007669"/>
    <property type="project" value="UniProtKB-KW"/>
</dbReference>
<dbReference type="Proteomes" id="UP000053647">
    <property type="component" value="Unassembled WGS sequence"/>
</dbReference>
<dbReference type="Pfam" id="PF02839">
    <property type="entry name" value="CBM_5_12"/>
    <property type="match status" value="1"/>
</dbReference>
<evidence type="ECO:0000256" key="4">
    <source>
        <dbReference type="ARBA" id="ARBA00023024"/>
    </source>
</evidence>
<dbReference type="PROSITE" id="PS51910">
    <property type="entry name" value="GH18_2"/>
    <property type="match status" value="1"/>
</dbReference>
<reference evidence="11 12" key="1">
    <citation type="submission" date="2014-06" db="EMBL/GenBank/DDBJ databases">
        <authorList>
            <consortium name="DOE Joint Genome Institute"/>
            <person name="Kuo A."/>
            <person name="Kohler A."/>
            <person name="Nagy L.G."/>
            <person name="Floudas D."/>
            <person name="Copeland A."/>
            <person name="Barry K.W."/>
            <person name="Cichocki N."/>
            <person name="Veneault-Fourrey C."/>
            <person name="LaButti K."/>
            <person name="Lindquist E.A."/>
            <person name="Lipzen A."/>
            <person name="Lundell T."/>
            <person name="Morin E."/>
            <person name="Murat C."/>
            <person name="Sun H."/>
            <person name="Tunlid A."/>
            <person name="Henrissat B."/>
            <person name="Grigoriev I.V."/>
            <person name="Hibbett D.S."/>
            <person name="Martin F."/>
            <person name="Nordberg H.P."/>
            <person name="Cantor M.N."/>
            <person name="Hua S.X."/>
        </authorList>
    </citation>
    <scope>NUCLEOTIDE SEQUENCE [LARGE SCALE GENOMIC DNA]</scope>
    <source>
        <strain evidence="11 12">ATCC 200175</strain>
    </source>
</reference>
<dbReference type="EMBL" id="KN819560">
    <property type="protein sequence ID" value="KIJ08758.1"/>
    <property type="molecule type" value="Genomic_DNA"/>
</dbReference>
<keyword evidence="5" id="KW-0119">Carbohydrate metabolism</keyword>
<evidence type="ECO:0000256" key="2">
    <source>
        <dbReference type="ARBA" id="ARBA00012729"/>
    </source>
</evidence>
<dbReference type="OrthoDB" id="6020543at2759"/>
<feature type="compositionally biased region" description="Low complexity" evidence="8">
    <location>
        <begin position="340"/>
        <end position="414"/>
    </location>
</feature>
<evidence type="ECO:0000256" key="8">
    <source>
        <dbReference type="SAM" id="MobiDB-lite"/>
    </source>
</evidence>
<dbReference type="InterPro" id="IPR003610">
    <property type="entry name" value="CBM5/12"/>
</dbReference>
<keyword evidence="3" id="KW-0378">Hydrolase</keyword>
<dbReference type="PANTHER" id="PTHR45708">
    <property type="entry name" value="ENDOCHITINASE"/>
    <property type="match status" value="1"/>
</dbReference>
<evidence type="ECO:0000256" key="9">
    <source>
        <dbReference type="SAM" id="SignalP"/>
    </source>
</evidence>
<dbReference type="Gene3D" id="3.20.20.80">
    <property type="entry name" value="Glycosidases"/>
    <property type="match status" value="1"/>
</dbReference>
<evidence type="ECO:0000256" key="3">
    <source>
        <dbReference type="ARBA" id="ARBA00022801"/>
    </source>
</evidence>
<keyword evidence="6" id="KW-0326">Glycosidase</keyword>
<dbReference type="InterPro" id="IPR017853">
    <property type="entry name" value="GH"/>
</dbReference>
<keyword evidence="9" id="KW-0732">Signal</keyword>
<dbReference type="SUPFAM" id="SSF51445">
    <property type="entry name" value="(Trans)glycosidases"/>
    <property type="match status" value="1"/>
</dbReference>
<keyword evidence="12" id="KW-1185">Reference proteome</keyword>
<evidence type="ECO:0000259" key="10">
    <source>
        <dbReference type="PROSITE" id="PS51910"/>
    </source>
</evidence>
<sequence length="465" mass="48674">MLPSRMGSLNWVAALLLLCIGLGGSAMAFDMSVNTNLAVYWGQNSYGASNPNDTTNWQQPISYYCADNMIDTIPIAFLSQFYSTGGLPSMNLANTCTGAEDAVFPGTNLPNCDFLASDIEACQAAGKIVTISLGGATLGAGFSNDTEGTAYAQIIWDLFLGGSSTTRPFGAAVLDGIDMDIEGGSQTGYSAFLTALRTLMNGGDKQYYITAAPQCPYPDAYIGTTLNEVEFDAVYVQFYDNYCGLTSFSNPDDWDYSQWDTWATTVSPNPNVKVYIGAPGSSAAASSGYVNASTMATIIQQTRSSYSSFGGVMLWDASAAYANGRYDMAVKAVLTGSTGGTTTTTASTSTTTTSYTSTTTPHTTNTTSHTSTTTSHKSKATSHTSTTTSPTTTKATTTTTTTAPATTTTPSTGSCAGVVPWQPHLAYVGGDEVTYGGDLWTAKWWSEADVPGGVAGDWINDGACT</sequence>
<dbReference type="GO" id="GO:0030246">
    <property type="term" value="F:carbohydrate binding"/>
    <property type="evidence" value="ECO:0007669"/>
    <property type="project" value="InterPro"/>
</dbReference>
<dbReference type="InterPro" id="IPR050542">
    <property type="entry name" value="Glycosyl_Hydrlase18_Chitinase"/>
</dbReference>
<evidence type="ECO:0000256" key="5">
    <source>
        <dbReference type="ARBA" id="ARBA00023277"/>
    </source>
</evidence>
<dbReference type="GO" id="GO:0005576">
    <property type="term" value="C:extracellular region"/>
    <property type="evidence" value="ECO:0007669"/>
    <property type="project" value="InterPro"/>
</dbReference>
<feature type="region of interest" description="Disordered" evidence="8">
    <location>
        <begin position="337"/>
        <end position="416"/>
    </location>
</feature>
<dbReference type="GO" id="GO:0006032">
    <property type="term" value="P:chitin catabolic process"/>
    <property type="evidence" value="ECO:0007669"/>
    <property type="project" value="UniProtKB-KW"/>
</dbReference>
<organism evidence="11 12">
    <name type="scientific">Paxillus involutus ATCC 200175</name>
    <dbReference type="NCBI Taxonomy" id="664439"/>
    <lineage>
        <taxon>Eukaryota</taxon>
        <taxon>Fungi</taxon>
        <taxon>Dikarya</taxon>
        <taxon>Basidiomycota</taxon>
        <taxon>Agaricomycotina</taxon>
        <taxon>Agaricomycetes</taxon>
        <taxon>Agaricomycetidae</taxon>
        <taxon>Boletales</taxon>
        <taxon>Paxilineae</taxon>
        <taxon>Paxillaceae</taxon>
        <taxon>Paxillus</taxon>
    </lineage>
</organism>
<keyword evidence="7" id="KW-0624">Polysaccharide degradation</keyword>
<evidence type="ECO:0000313" key="11">
    <source>
        <dbReference type="EMBL" id="KIJ08758.1"/>
    </source>
</evidence>
<dbReference type="EC" id="3.2.1.14" evidence="2"/>
<protein>
    <recommendedName>
        <fullName evidence="2">chitinase</fullName>
        <ecNumber evidence="2">3.2.1.14</ecNumber>
    </recommendedName>
</protein>
<dbReference type="InterPro" id="IPR036573">
    <property type="entry name" value="CBM_sf_5/12"/>
</dbReference>
<dbReference type="SMART" id="SM00495">
    <property type="entry name" value="ChtBD3"/>
    <property type="match status" value="1"/>
</dbReference>
<name>A0A0C9TCM7_PAXIN</name>
<dbReference type="HOGENOM" id="CLU_007818_1_2_1"/>
<reference evidence="12" key="2">
    <citation type="submission" date="2015-01" db="EMBL/GenBank/DDBJ databases">
        <title>Evolutionary Origins and Diversification of the Mycorrhizal Mutualists.</title>
        <authorList>
            <consortium name="DOE Joint Genome Institute"/>
            <consortium name="Mycorrhizal Genomics Consortium"/>
            <person name="Kohler A."/>
            <person name="Kuo A."/>
            <person name="Nagy L.G."/>
            <person name="Floudas D."/>
            <person name="Copeland A."/>
            <person name="Barry K.W."/>
            <person name="Cichocki N."/>
            <person name="Veneault-Fourrey C."/>
            <person name="LaButti K."/>
            <person name="Lindquist E.A."/>
            <person name="Lipzen A."/>
            <person name="Lundell T."/>
            <person name="Morin E."/>
            <person name="Murat C."/>
            <person name="Riley R."/>
            <person name="Ohm R."/>
            <person name="Sun H."/>
            <person name="Tunlid A."/>
            <person name="Henrissat B."/>
            <person name="Grigoriev I.V."/>
            <person name="Hibbett D.S."/>
            <person name="Martin F."/>
        </authorList>
    </citation>
    <scope>NUCLEOTIDE SEQUENCE [LARGE SCALE GENOMIC DNA]</scope>
    <source>
        <strain evidence="12">ATCC 200175</strain>
    </source>
</reference>
<evidence type="ECO:0000256" key="6">
    <source>
        <dbReference type="ARBA" id="ARBA00023295"/>
    </source>
</evidence>
<keyword evidence="4" id="KW-0146">Chitin degradation</keyword>
<dbReference type="InterPro" id="IPR001223">
    <property type="entry name" value="Glyco_hydro18_cat"/>
</dbReference>
<dbReference type="InterPro" id="IPR001579">
    <property type="entry name" value="Glyco_hydro_18_chit_AS"/>
</dbReference>